<protein>
    <submittedName>
        <fullName evidence="2">Uncharacterized protein</fullName>
    </submittedName>
</protein>
<evidence type="ECO:0000313" key="3">
    <source>
        <dbReference type="Proteomes" id="UP001152747"/>
    </source>
</evidence>
<accession>A0A9P1IKP1</accession>
<feature type="signal peptide" evidence="1">
    <location>
        <begin position="1"/>
        <end position="19"/>
    </location>
</feature>
<dbReference type="Proteomes" id="UP001152747">
    <property type="component" value="Unassembled WGS sequence"/>
</dbReference>
<organism evidence="2 3">
    <name type="scientific">Caenorhabditis angaria</name>
    <dbReference type="NCBI Taxonomy" id="860376"/>
    <lineage>
        <taxon>Eukaryota</taxon>
        <taxon>Metazoa</taxon>
        <taxon>Ecdysozoa</taxon>
        <taxon>Nematoda</taxon>
        <taxon>Chromadorea</taxon>
        <taxon>Rhabditida</taxon>
        <taxon>Rhabditina</taxon>
        <taxon>Rhabditomorpha</taxon>
        <taxon>Rhabditoidea</taxon>
        <taxon>Rhabditidae</taxon>
        <taxon>Peloderinae</taxon>
        <taxon>Caenorhabditis</taxon>
    </lineage>
</organism>
<gene>
    <name evidence="2" type="ORF">CAMP_LOCUS9984</name>
</gene>
<dbReference type="Gene3D" id="2.60.40.3330">
    <property type="match status" value="1"/>
</dbReference>
<reference evidence="2" key="1">
    <citation type="submission" date="2022-11" db="EMBL/GenBank/DDBJ databases">
        <authorList>
            <person name="Kikuchi T."/>
        </authorList>
    </citation>
    <scope>NUCLEOTIDE SEQUENCE</scope>
    <source>
        <strain evidence="2">PS1010</strain>
    </source>
</reference>
<proteinExistence type="predicted"/>
<name>A0A9P1IKP1_9PELO</name>
<keyword evidence="1" id="KW-0732">Signal</keyword>
<evidence type="ECO:0000313" key="2">
    <source>
        <dbReference type="EMBL" id="CAI5447347.1"/>
    </source>
</evidence>
<keyword evidence="3" id="KW-1185">Reference proteome</keyword>
<sequence length="235" mass="26371">MICYQAILTFLHLLIPVYSETPKTTSVTGTLTCSTALNEVKIQLMDQEGEKEIAKSVQKIFEVKGTVEKGHETYLKITHSCGTKSLECKKVSIYRIPKFYNGHGEPYKMGEINLNIHETFEMEECADPEAIEAAKHSLNGTFFDQPGFMKDPLEVESCDGNVATASHSQIRNMTRKLEELGVQLKALTPIMVAANFANDASRKKLYYRVVYAMTDYVAELMDSGKYMVVKSIDVC</sequence>
<dbReference type="EMBL" id="CANHGI010000004">
    <property type="protein sequence ID" value="CAI5447347.1"/>
    <property type="molecule type" value="Genomic_DNA"/>
</dbReference>
<feature type="chain" id="PRO_5040359128" evidence="1">
    <location>
        <begin position="20"/>
        <end position="235"/>
    </location>
</feature>
<evidence type="ECO:0000256" key="1">
    <source>
        <dbReference type="SAM" id="SignalP"/>
    </source>
</evidence>
<comment type="caution">
    <text evidence="2">The sequence shown here is derived from an EMBL/GenBank/DDBJ whole genome shotgun (WGS) entry which is preliminary data.</text>
</comment>
<dbReference type="AlphaFoldDB" id="A0A9P1IKP1"/>
<dbReference type="InterPro" id="IPR038479">
    <property type="entry name" value="Transthyretin-like_sf"/>
</dbReference>